<reference evidence="11" key="1">
    <citation type="submission" date="2018-11" db="EMBL/GenBank/DDBJ databases">
        <title>Proposal to divide the Flavobacteriaceae and reorganize its genera based on Amino Acid Identity values calculated from whole genome sequences.</title>
        <authorList>
            <person name="Nicholson A.C."/>
            <person name="Gulvik C.A."/>
            <person name="Whitney A.M."/>
            <person name="Sheth M."/>
            <person name="Batra D."/>
            <person name="Pryor J."/>
            <person name="Bernardet J.-F."/>
            <person name="Hugo C."/>
            <person name="Kampfer P."/>
            <person name="Newman J.D."/>
            <person name="McQuiston J.R."/>
        </authorList>
    </citation>
    <scope>NUCLEOTIDE SEQUENCE [LARGE SCALE GENOMIC DNA]</scope>
    <source>
        <strain evidence="11">H6466</strain>
    </source>
</reference>
<evidence type="ECO:0000256" key="7">
    <source>
        <dbReference type="SAM" id="Phobius"/>
    </source>
</evidence>
<proteinExistence type="inferred from homology"/>
<comment type="subcellular location">
    <subcellularLocation>
        <location evidence="1">Cell membrane</location>
        <topology evidence="1">Multi-pass membrane protein</topology>
    </subcellularLocation>
</comment>
<sequence>MKFPLYFSKKIAFSKDNKNNLSKVIVYIGRLSVALGIIVSLITISTGLGSKKAIEDRISNFSGDISVKSTRSNSSYNTSILDTNGLDKKAIKSVPGVAGLQSYAAVSGILRTENNFAGIILKGVGKDFDKSRFEPFMIQGSIPDYKEDGYNNEIILSEKIASDLALKTSDSIVAIFSKEDQKPIYRKFLIKGIYKTDIKLVDDLYIIGDINHVRKVLNMNEKEVGGLDVFLEDTDQIADVFPKIEKYIGYKNYAEKVTEKYPQILDWVNIFNQNISLIITIMLLVVVINIVMVLLILIIERTNSIGLLKTFGATNGQIRSIFINYTLMIMIPGLLAGNIIGIGLLLIQKYTGIIKLDPENYFISTVPVDLNPIYIISVSVGIFIVSGIAMILPSYLISRISPLKAIKYS</sequence>
<gene>
    <name evidence="10" type="ORF">EIB75_15675</name>
</gene>
<evidence type="ECO:0000256" key="1">
    <source>
        <dbReference type="ARBA" id="ARBA00004651"/>
    </source>
</evidence>
<dbReference type="AlphaFoldDB" id="A0A3G8ZRS9"/>
<accession>A0A3G8ZRS9</accession>
<evidence type="ECO:0000256" key="3">
    <source>
        <dbReference type="ARBA" id="ARBA00022475"/>
    </source>
</evidence>
<dbReference type="RefSeq" id="WP_124987406.1">
    <property type="nucleotide sequence ID" value="NZ_CP034160.1"/>
</dbReference>
<dbReference type="GO" id="GO:0044874">
    <property type="term" value="P:lipoprotein localization to outer membrane"/>
    <property type="evidence" value="ECO:0007669"/>
    <property type="project" value="TreeGrafter"/>
</dbReference>
<dbReference type="InterPro" id="IPR003838">
    <property type="entry name" value="ABC3_permease_C"/>
</dbReference>
<protein>
    <submittedName>
        <fullName evidence="10">ABC transporter permease</fullName>
    </submittedName>
</protein>
<keyword evidence="6 7" id="KW-0472">Membrane</keyword>
<feature type="domain" description="ABC3 transporter permease C-terminal" evidence="8">
    <location>
        <begin position="277"/>
        <end position="402"/>
    </location>
</feature>
<dbReference type="PANTHER" id="PTHR30489">
    <property type="entry name" value="LIPOPROTEIN-RELEASING SYSTEM TRANSMEMBRANE PROTEIN LOLE"/>
    <property type="match status" value="1"/>
</dbReference>
<feature type="transmembrane region" description="Helical" evidence="7">
    <location>
        <begin position="373"/>
        <end position="397"/>
    </location>
</feature>
<evidence type="ECO:0000256" key="6">
    <source>
        <dbReference type="ARBA" id="ARBA00023136"/>
    </source>
</evidence>
<dbReference type="GO" id="GO:0098797">
    <property type="term" value="C:plasma membrane protein complex"/>
    <property type="evidence" value="ECO:0007669"/>
    <property type="project" value="TreeGrafter"/>
</dbReference>
<name>A0A3G8ZRS9_9FLAO</name>
<evidence type="ECO:0000313" key="10">
    <source>
        <dbReference type="EMBL" id="AZI56786.1"/>
    </source>
</evidence>
<evidence type="ECO:0000256" key="4">
    <source>
        <dbReference type="ARBA" id="ARBA00022692"/>
    </source>
</evidence>
<dbReference type="Pfam" id="PF02687">
    <property type="entry name" value="FtsX"/>
    <property type="match status" value="1"/>
</dbReference>
<evidence type="ECO:0000259" key="9">
    <source>
        <dbReference type="Pfam" id="PF12704"/>
    </source>
</evidence>
<dbReference type="Proteomes" id="UP000272316">
    <property type="component" value="Chromosome"/>
</dbReference>
<dbReference type="KEGG" id="eva:EIB75_15675"/>
<evidence type="ECO:0000259" key="8">
    <source>
        <dbReference type="Pfam" id="PF02687"/>
    </source>
</evidence>
<dbReference type="PANTHER" id="PTHR30489:SF0">
    <property type="entry name" value="LIPOPROTEIN-RELEASING SYSTEM TRANSMEMBRANE PROTEIN LOLE"/>
    <property type="match status" value="1"/>
</dbReference>
<dbReference type="InterPro" id="IPR051447">
    <property type="entry name" value="Lipoprotein-release_system"/>
</dbReference>
<keyword evidence="5 7" id="KW-1133">Transmembrane helix</keyword>
<organism evidence="10 11">
    <name type="scientific">Epilithonimonas vandammei</name>
    <dbReference type="NCBI Taxonomy" id="2487072"/>
    <lineage>
        <taxon>Bacteria</taxon>
        <taxon>Pseudomonadati</taxon>
        <taxon>Bacteroidota</taxon>
        <taxon>Flavobacteriia</taxon>
        <taxon>Flavobacteriales</taxon>
        <taxon>Weeksellaceae</taxon>
        <taxon>Chryseobacterium group</taxon>
        <taxon>Epilithonimonas</taxon>
    </lineage>
</organism>
<evidence type="ECO:0000256" key="5">
    <source>
        <dbReference type="ARBA" id="ARBA00022989"/>
    </source>
</evidence>
<evidence type="ECO:0000256" key="2">
    <source>
        <dbReference type="ARBA" id="ARBA00005236"/>
    </source>
</evidence>
<keyword evidence="4 7" id="KW-0812">Transmembrane</keyword>
<keyword evidence="3" id="KW-1003">Cell membrane</keyword>
<feature type="domain" description="MacB-like periplasmic core" evidence="9">
    <location>
        <begin position="31"/>
        <end position="245"/>
    </location>
</feature>
<evidence type="ECO:0000313" key="11">
    <source>
        <dbReference type="Proteomes" id="UP000272316"/>
    </source>
</evidence>
<dbReference type="Pfam" id="PF12704">
    <property type="entry name" value="MacB_PCD"/>
    <property type="match status" value="1"/>
</dbReference>
<dbReference type="EMBL" id="CP034160">
    <property type="protein sequence ID" value="AZI56786.1"/>
    <property type="molecule type" value="Genomic_DNA"/>
</dbReference>
<feature type="transmembrane region" description="Helical" evidence="7">
    <location>
        <begin position="275"/>
        <end position="299"/>
    </location>
</feature>
<comment type="similarity">
    <text evidence="2">Belongs to the ABC-4 integral membrane protein family. LolC/E subfamily.</text>
</comment>
<feature type="transmembrane region" description="Helical" evidence="7">
    <location>
        <begin position="320"/>
        <end position="347"/>
    </location>
</feature>
<dbReference type="InterPro" id="IPR025857">
    <property type="entry name" value="MacB_PCD"/>
</dbReference>
<feature type="transmembrane region" description="Helical" evidence="7">
    <location>
        <begin position="21"/>
        <end position="44"/>
    </location>
</feature>